<evidence type="ECO:0000259" key="7">
    <source>
        <dbReference type="SMART" id="SM00916"/>
    </source>
</evidence>
<dbReference type="InterPro" id="IPR036249">
    <property type="entry name" value="Thioredoxin-like_sf"/>
</dbReference>
<keyword evidence="4" id="KW-0496">Mitochondrion</keyword>
<evidence type="ECO:0000256" key="6">
    <source>
        <dbReference type="ARBA" id="ARBA00035188"/>
    </source>
</evidence>
<keyword evidence="3" id="KW-0689">Ribosomal protein</keyword>
<sequence>MPALGLKTVATARNGVGAFILQCRRLDLHYCNQGGSSEGMKSFLSSPMLARFTAQYPQTEFRVSPRPTKHPVMRAYYINGREKSVCVRNLEKEQIRSMAEYLVSNSGNKVKKVGSRKVISSNVNVRGIWSPLHGGIKAV</sequence>
<evidence type="ECO:0000256" key="4">
    <source>
        <dbReference type="ARBA" id="ARBA00023128"/>
    </source>
</evidence>
<dbReference type="VEuPathDB" id="FungiDB:A1O9_10498"/>
<evidence type="ECO:0000256" key="5">
    <source>
        <dbReference type="ARBA" id="ARBA00023274"/>
    </source>
</evidence>
<comment type="subcellular location">
    <subcellularLocation>
        <location evidence="1">Mitochondrion</location>
    </subcellularLocation>
</comment>
<feature type="domain" description="Ribosomal protein/NADH dehydrogenase" evidence="7">
    <location>
        <begin position="32"/>
        <end position="106"/>
    </location>
</feature>
<dbReference type="InterPro" id="IPR007741">
    <property type="entry name" value="Ribosomal_mL43/mS25/NADH_DH"/>
</dbReference>
<dbReference type="Pfam" id="PF05047">
    <property type="entry name" value="L51_S25_CI-B8"/>
    <property type="match status" value="1"/>
</dbReference>
<proteinExistence type="inferred from homology"/>
<accession>A0A072P2M2</accession>
<evidence type="ECO:0000313" key="9">
    <source>
        <dbReference type="Proteomes" id="UP000027920"/>
    </source>
</evidence>
<evidence type="ECO:0000313" key="8">
    <source>
        <dbReference type="EMBL" id="KEF53523.1"/>
    </source>
</evidence>
<comment type="caution">
    <text evidence="8">The sequence shown here is derived from an EMBL/GenBank/DDBJ whole genome shotgun (WGS) entry which is preliminary data.</text>
</comment>
<dbReference type="GO" id="GO:0003735">
    <property type="term" value="F:structural constituent of ribosome"/>
    <property type="evidence" value="ECO:0007669"/>
    <property type="project" value="InterPro"/>
</dbReference>
<evidence type="ECO:0000256" key="1">
    <source>
        <dbReference type="ARBA" id="ARBA00004173"/>
    </source>
</evidence>
<dbReference type="HOGENOM" id="CLU_117700_1_1_1"/>
<name>A0A072P2M2_9EURO</name>
<dbReference type="EMBL" id="AMGV01000013">
    <property type="protein sequence ID" value="KEF53523.1"/>
    <property type="molecule type" value="Genomic_DNA"/>
</dbReference>
<dbReference type="PANTHER" id="PTHR21396:SF2">
    <property type="entry name" value="LARGE RIBOSOMAL SUBUNIT PROTEIN ML43"/>
    <property type="match status" value="1"/>
</dbReference>
<dbReference type="RefSeq" id="XP_013256113.1">
    <property type="nucleotide sequence ID" value="XM_013400659.1"/>
</dbReference>
<protein>
    <recommendedName>
        <fullName evidence="6">Large ribosomal subunit protein mL43</fullName>
    </recommendedName>
</protein>
<dbReference type="OrthoDB" id="88at2759"/>
<keyword evidence="5" id="KW-0687">Ribonucleoprotein</keyword>
<organism evidence="8 9">
    <name type="scientific">Exophiala aquamarina CBS 119918</name>
    <dbReference type="NCBI Taxonomy" id="1182545"/>
    <lineage>
        <taxon>Eukaryota</taxon>
        <taxon>Fungi</taxon>
        <taxon>Dikarya</taxon>
        <taxon>Ascomycota</taxon>
        <taxon>Pezizomycotina</taxon>
        <taxon>Eurotiomycetes</taxon>
        <taxon>Chaetothyriomycetidae</taxon>
        <taxon>Chaetothyriales</taxon>
        <taxon>Herpotrichiellaceae</taxon>
        <taxon>Exophiala</taxon>
    </lineage>
</organism>
<dbReference type="Proteomes" id="UP000027920">
    <property type="component" value="Unassembled WGS sequence"/>
</dbReference>
<dbReference type="AlphaFoldDB" id="A0A072P2M2"/>
<dbReference type="PANTHER" id="PTHR21396">
    <property type="entry name" value="39S RIBOSOMAL PROTEIN L43"/>
    <property type="match status" value="1"/>
</dbReference>
<keyword evidence="9" id="KW-1185">Reference proteome</keyword>
<evidence type="ECO:0000256" key="2">
    <source>
        <dbReference type="ARBA" id="ARBA00006073"/>
    </source>
</evidence>
<dbReference type="Gene3D" id="3.40.30.10">
    <property type="entry name" value="Glutaredoxin"/>
    <property type="match status" value="1"/>
</dbReference>
<evidence type="ECO:0000256" key="3">
    <source>
        <dbReference type="ARBA" id="ARBA00022980"/>
    </source>
</evidence>
<dbReference type="InterPro" id="IPR039927">
    <property type="entry name" value="Ribosomal_mL43"/>
</dbReference>
<dbReference type="GeneID" id="25285402"/>
<dbReference type="SUPFAM" id="SSF52833">
    <property type="entry name" value="Thioredoxin-like"/>
    <property type="match status" value="1"/>
</dbReference>
<reference evidence="8 9" key="1">
    <citation type="submission" date="2013-03" db="EMBL/GenBank/DDBJ databases">
        <title>The Genome Sequence of Exophiala aquamarina CBS 119918.</title>
        <authorList>
            <consortium name="The Broad Institute Genomics Platform"/>
            <person name="Cuomo C."/>
            <person name="de Hoog S."/>
            <person name="Gorbushina A."/>
            <person name="Walker B."/>
            <person name="Young S.K."/>
            <person name="Zeng Q."/>
            <person name="Gargeya S."/>
            <person name="Fitzgerald M."/>
            <person name="Haas B."/>
            <person name="Abouelleil A."/>
            <person name="Allen A.W."/>
            <person name="Alvarado L."/>
            <person name="Arachchi H.M."/>
            <person name="Berlin A.M."/>
            <person name="Chapman S.B."/>
            <person name="Gainer-Dewar J."/>
            <person name="Goldberg J."/>
            <person name="Griggs A."/>
            <person name="Gujja S."/>
            <person name="Hansen M."/>
            <person name="Howarth C."/>
            <person name="Imamovic A."/>
            <person name="Ireland A."/>
            <person name="Larimer J."/>
            <person name="McCowan C."/>
            <person name="Murphy C."/>
            <person name="Pearson M."/>
            <person name="Poon T.W."/>
            <person name="Priest M."/>
            <person name="Roberts A."/>
            <person name="Saif S."/>
            <person name="Shea T."/>
            <person name="Sisk P."/>
            <person name="Sykes S."/>
            <person name="Wortman J."/>
            <person name="Nusbaum C."/>
            <person name="Birren B."/>
        </authorList>
    </citation>
    <scope>NUCLEOTIDE SEQUENCE [LARGE SCALE GENOMIC DNA]</scope>
    <source>
        <strain evidence="8 9">CBS 119918</strain>
    </source>
</reference>
<dbReference type="SMART" id="SM00916">
    <property type="entry name" value="L51_S25_CI-B8"/>
    <property type="match status" value="1"/>
</dbReference>
<dbReference type="STRING" id="1182545.A0A072P2M2"/>
<comment type="similarity">
    <text evidence="2">Belongs to the mitochondrion-specific ribosomal protein mL43 family.</text>
</comment>
<dbReference type="GO" id="GO:0032543">
    <property type="term" value="P:mitochondrial translation"/>
    <property type="evidence" value="ECO:0007669"/>
    <property type="project" value="InterPro"/>
</dbReference>
<dbReference type="GO" id="GO:0005762">
    <property type="term" value="C:mitochondrial large ribosomal subunit"/>
    <property type="evidence" value="ECO:0007669"/>
    <property type="project" value="TreeGrafter"/>
</dbReference>
<gene>
    <name evidence="8" type="ORF">A1O9_10498</name>
</gene>